<protein>
    <submittedName>
        <fullName evidence="2">Penicillin-binding protein, beta-lactamase class C</fullName>
    </submittedName>
</protein>
<dbReference type="InterPro" id="IPR001466">
    <property type="entry name" value="Beta-lactam-related"/>
</dbReference>
<dbReference type="eggNOG" id="COG1680">
    <property type="taxonomic scope" value="Bacteria"/>
</dbReference>
<name>C7NL73_KYTSD</name>
<reference evidence="2 3" key="1">
    <citation type="journal article" date="2009" name="Stand. Genomic Sci.">
        <title>Complete genome sequence of Kytococcus sedentarius type strain (541).</title>
        <authorList>
            <person name="Sims D."/>
            <person name="Brettin T."/>
            <person name="Detter J.C."/>
            <person name="Han C."/>
            <person name="Lapidus A."/>
            <person name="Copeland A."/>
            <person name="Glavina Del Rio T."/>
            <person name="Nolan M."/>
            <person name="Chen F."/>
            <person name="Lucas S."/>
            <person name="Tice H."/>
            <person name="Cheng J.F."/>
            <person name="Bruce D."/>
            <person name="Goodwin L."/>
            <person name="Pitluck S."/>
            <person name="Ovchinnikova G."/>
            <person name="Pati A."/>
            <person name="Ivanova N."/>
            <person name="Mavrommatis K."/>
            <person name="Chen A."/>
            <person name="Palaniappan K."/>
            <person name="D'haeseleer P."/>
            <person name="Chain P."/>
            <person name="Bristow J."/>
            <person name="Eisen J.A."/>
            <person name="Markowitz V."/>
            <person name="Hugenholtz P."/>
            <person name="Schneider S."/>
            <person name="Goker M."/>
            <person name="Pukall R."/>
            <person name="Kyrpides N.C."/>
            <person name="Klenk H.P."/>
        </authorList>
    </citation>
    <scope>NUCLEOTIDE SEQUENCE [LARGE SCALE GENOMIC DNA]</scope>
    <source>
        <strain evidence="3">ATCC 14392 / DSM 20547 / JCM 11482 / CCUG 33030 / NBRC 15357 / NCTC 11040 / CCM 314 / 541</strain>
    </source>
</reference>
<evidence type="ECO:0000259" key="1">
    <source>
        <dbReference type="Pfam" id="PF00144"/>
    </source>
</evidence>
<dbReference type="SUPFAM" id="SSF56601">
    <property type="entry name" value="beta-lactamase/transpeptidase-like"/>
    <property type="match status" value="1"/>
</dbReference>
<dbReference type="InterPro" id="IPR050789">
    <property type="entry name" value="Diverse_Enzym_Activities"/>
</dbReference>
<dbReference type="RefSeq" id="WP_012802033.1">
    <property type="nucleotide sequence ID" value="NC_013169.1"/>
</dbReference>
<dbReference type="KEGG" id="kse:Ksed_05480"/>
<gene>
    <name evidence="2" type="ordered locus">Ksed_05480</name>
</gene>
<dbReference type="HOGENOM" id="CLU_020027_11_2_11"/>
<keyword evidence="3" id="KW-1185">Reference proteome</keyword>
<dbReference type="PANTHER" id="PTHR43283">
    <property type="entry name" value="BETA-LACTAMASE-RELATED"/>
    <property type="match status" value="1"/>
</dbReference>
<dbReference type="PANTHER" id="PTHR43283:SF3">
    <property type="entry name" value="BETA-LACTAMASE FAMILY PROTEIN (AFU_ORTHOLOGUE AFUA_5G07500)"/>
    <property type="match status" value="1"/>
</dbReference>
<proteinExistence type="predicted"/>
<dbReference type="STRING" id="478801.Ksed_05480"/>
<organism evidence="2 3">
    <name type="scientific">Kytococcus sedentarius (strain ATCC 14392 / DSM 20547 / JCM 11482 / CCUG 33030 / NBRC 15357 / NCTC 11040 / CCM 314 / 541)</name>
    <name type="common">Micrococcus sedentarius</name>
    <dbReference type="NCBI Taxonomy" id="478801"/>
    <lineage>
        <taxon>Bacteria</taxon>
        <taxon>Bacillati</taxon>
        <taxon>Actinomycetota</taxon>
        <taxon>Actinomycetes</taxon>
        <taxon>Micrococcales</taxon>
        <taxon>Kytococcaceae</taxon>
        <taxon>Kytococcus</taxon>
    </lineage>
</organism>
<dbReference type="InterPro" id="IPR012338">
    <property type="entry name" value="Beta-lactam/transpept-like"/>
</dbReference>
<accession>C7NL73</accession>
<evidence type="ECO:0000313" key="3">
    <source>
        <dbReference type="Proteomes" id="UP000006666"/>
    </source>
</evidence>
<dbReference type="AlphaFoldDB" id="C7NL73"/>
<dbReference type="Gene3D" id="3.40.710.10">
    <property type="entry name" value="DD-peptidase/beta-lactamase superfamily"/>
    <property type="match status" value="1"/>
</dbReference>
<dbReference type="EMBL" id="CP001686">
    <property type="protein sequence ID" value="ACV05615.1"/>
    <property type="molecule type" value="Genomic_DNA"/>
</dbReference>
<dbReference type="Proteomes" id="UP000006666">
    <property type="component" value="Chromosome"/>
</dbReference>
<evidence type="ECO:0000313" key="2">
    <source>
        <dbReference type="EMBL" id="ACV05615.1"/>
    </source>
</evidence>
<dbReference type="Pfam" id="PF00144">
    <property type="entry name" value="Beta-lactamase"/>
    <property type="match status" value="1"/>
</dbReference>
<sequence length="380" mass="41566">MEQIRRMLQEQVDAGILPGAVALRSRHGHTDIAAVGVQDLEFRIPMSSQTLFHWDSLGKPFTAALTLSFVADGSLDLDSPIESWLPELSGQRVLINPGGPLSETEPAHRPVNVQDLLTMRGGLGFTTDFESPFTEALMTELQEGPEPRSLDRESFLKAAGRLPLAHQPGVGWTYNTGSTLLGLLLERVGDQSLDVLMAERLLEPLEMQDARWWVPPAELPRFASRYGRTDDARLPLQLIDPPEGLYSRPPSFPDGAGGLIGTADDWRAFGQMLLDGGQRRGHQVLPEHLVTLLLTDHLTASQRRWAGFFLDGGEGWGFGGSVRSDGSYGWSGGAGTFGRVNPDRGEVSILLTQVALEGPQGSLVISEFEELLNREQGDRQ</sequence>
<feature type="domain" description="Beta-lactamase-related" evidence="1">
    <location>
        <begin position="4"/>
        <end position="354"/>
    </location>
</feature>